<dbReference type="InterPro" id="IPR011009">
    <property type="entry name" value="Kinase-like_dom_sf"/>
</dbReference>
<protein>
    <recommendedName>
        <fullName evidence="1">Protein kinase domain-containing protein</fullName>
    </recommendedName>
</protein>
<dbReference type="EMBL" id="LLXI01001357">
    <property type="protein sequence ID" value="PKY53277.1"/>
    <property type="molecule type" value="Genomic_DNA"/>
</dbReference>
<dbReference type="Proteomes" id="UP000234323">
    <property type="component" value="Unassembled WGS sequence"/>
</dbReference>
<dbReference type="PANTHER" id="PTHR44329">
    <property type="entry name" value="SERINE/THREONINE-PROTEIN KINASE TNNI3K-RELATED"/>
    <property type="match status" value="1"/>
</dbReference>
<dbReference type="GO" id="GO:0004674">
    <property type="term" value="F:protein serine/threonine kinase activity"/>
    <property type="evidence" value="ECO:0007669"/>
    <property type="project" value="TreeGrafter"/>
</dbReference>
<dbReference type="GO" id="GO:0005524">
    <property type="term" value="F:ATP binding"/>
    <property type="evidence" value="ECO:0007669"/>
    <property type="project" value="InterPro"/>
</dbReference>
<reference evidence="2 3" key="1">
    <citation type="submission" date="2015-10" db="EMBL/GenBank/DDBJ databases">
        <title>Genome analyses suggest a sexual origin of heterokaryosis in a supposedly ancient asexual fungus.</title>
        <authorList>
            <person name="Ropars J."/>
            <person name="Sedzielewska K."/>
            <person name="Noel J."/>
            <person name="Charron P."/>
            <person name="Farinelli L."/>
            <person name="Marton T."/>
            <person name="Kruger M."/>
            <person name="Pelin A."/>
            <person name="Brachmann A."/>
            <person name="Corradi N."/>
        </authorList>
    </citation>
    <scope>NUCLEOTIDE SEQUENCE [LARGE SCALE GENOMIC DNA]</scope>
    <source>
        <strain evidence="2 3">A4</strain>
    </source>
</reference>
<dbReference type="VEuPathDB" id="FungiDB:RhiirFUN_016979"/>
<organism evidence="2 3">
    <name type="scientific">Rhizophagus irregularis</name>
    <dbReference type="NCBI Taxonomy" id="588596"/>
    <lineage>
        <taxon>Eukaryota</taxon>
        <taxon>Fungi</taxon>
        <taxon>Fungi incertae sedis</taxon>
        <taxon>Mucoromycota</taxon>
        <taxon>Glomeromycotina</taxon>
        <taxon>Glomeromycetes</taxon>
        <taxon>Glomerales</taxon>
        <taxon>Glomeraceae</taxon>
        <taxon>Rhizophagus</taxon>
    </lineage>
</organism>
<dbReference type="VEuPathDB" id="FungiDB:RhiirFUN_007358"/>
<keyword evidence="3" id="KW-1185">Reference proteome</keyword>
<dbReference type="InterPro" id="IPR000719">
    <property type="entry name" value="Prot_kinase_dom"/>
</dbReference>
<dbReference type="PROSITE" id="PS50011">
    <property type="entry name" value="PROTEIN_KINASE_DOM"/>
    <property type="match status" value="1"/>
</dbReference>
<dbReference type="SMART" id="SM00220">
    <property type="entry name" value="S_TKc"/>
    <property type="match status" value="1"/>
</dbReference>
<dbReference type="VEuPathDB" id="FungiDB:FUN_014109"/>
<feature type="non-terminal residue" evidence="2">
    <location>
        <position position="1"/>
    </location>
</feature>
<gene>
    <name evidence="2" type="ORF">RhiirA4_471397</name>
</gene>
<dbReference type="VEuPathDB" id="FungiDB:RhiirA1_456601"/>
<accession>A0A2I1H315</accession>
<evidence type="ECO:0000313" key="3">
    <source>
        <dbReference type="Proteomes" id="UP000234323"/>
    </source>
</evidence>
<dbReference type="VEuPathDB" id="FungiDB:RhiirA1_454067"/>
<name>A0A2I1H315_9GLOM</name>
<dbReference type="Pfam" id="PF07714">
    <property type="entry name" value="PK_Tyr_Ser-Thr"/>
    <property type="match status" value="1"/>
</dbReference>
<evidence type="ECO:0000313" key="2">
    <source>
        <dbReference type="EMBL" id="PKY53277.1"/>
    </source>
</evidence>
<dbReference type="VEuPathDB" id="FungiDB:FUN_024968"/>
<sequence length="1146" mass="132707">FGKSGNAIIDDFILKNEFKWIPYNKFKNVKYLNEGGFGTIYKALWLKSLGDKDVILKCHKNLSENLNEFLKEWEYYEKCLVGFDDITINFHGFTKDPVTLKYMIVMDYANKGNLRENLTRIVKSDWKQKLYMLSEIISGLSKIHEENLIHCDFHDGNILNHGYDQTYISDLGLCRPVGSFLKENEIYGVMSFMAPEVLKGKSYTSASDIYSFSMIMWEFTSGVPPFNNRAHDFQLSLSICKGERPEIIENTPQCYVDLMKKCWNEDPLKRPSASEVKDVIMNWIFRPDDGKINEELKSNIMEFINAPIWHNNLATKSHNSHPKACYTSRLLDFTSKKLNEILDSAYNASRSDLIDFIIRDLRSLDENTSKKSNEILENEGSQASVKANEMLVSEDLNDYIIKGLGSLGMCYYITKAMINSIESINNNQQIIQQLKLNHGLLLNGYNVQPSSQAIFKEDGELNVNFYNGQPIVYADISFFLENLFIDKDNYDSTLQPSNMCINFPIAEITYKGELLKSFSECINDNSANLHTLYGRFYARKVLIGNKLFIKDLNLATPAQIDVLKFCLFCTYNSAKYSIEILFNSLFTLNLLPKIVTLDGEELNTYEKLYKWMNSLYQEKEKSIFIVSYYNLIPISHLEKIITSTDDFLDENQLGVTNFKKMLNLEEWIGDAVSDNLASWTSDFQLFQGLVFNQNCEMKISKKTAINFIKIPVVNPSNKTYMRIIKPSTKLEVSLISNDIFSLNSLSFFSPTKSNKECYENYIHILIKCEQYEILLNKDNVRPTKEFEHAIEEALNNMMPLKALQNIFNEYGQLFSQRIILGKSLKNILPTSSSSAFETIVSEPKSFKLHLDELNISYFLTPNGKIIEINDLLNWIQNPSNLEIIEFDDIIPLYKILEERQQKKIDDLLQNNHRILMTGVTDLKDLNNSDVEYYKRINIESLEDDNYEVFGSIISKDNSKLEGIYVNFGSYDLNGFFAMIKKLEKTNVDIKECHILWMIVGKPSELLAFSPSNREFQVNCIKKSIILQPNKLNYLIKPSFTLFRGYTIFVHACYSFANYEPNYVIELIEWTHSYIVFQIIKSIYNESNNIPLTDFDEVIDLDLHICVLCSYYKDLKIDNKKEEFILNSIGYILTEDNYFNSRNQLSQ</sequence>
<dbReference type="InterPro" id="IPR001245">
    <property type="entry name" value="Ser-Thr/Tyr_kinase_cat_dom"/>
</dbReference>
<evidence type="ECO:0000259" key="1">
    <source>
        <dbReference type="PROSITE" id="PS50011"/>
    </source>
</evidence>
<comment type="caution">
    <text evidence="2">The sequence shown here is derived from an EMBL/GenBank/DDBJ whole genome shotgun (WGS) entry which is preliminary data.</text>
</comment>
<dbReference type="Gene3D" id="1.10.510.10">
    <property type="entry name" value="Transferase(Phosphotransferase) domain 1"/>
    <property type="match status" value="1"/>
</dbReference>
<dbReference type="AlphaFoldDB" id="A0A2I1H315"/>
<feature type="domain" description="Protein kinase" evidence="1">
    <location>
        <begin position="26"/>
        <end position="284"/>
    </location>
</feature>
<proteinExistence type="predicted"/>
<dbReference type="InterPro" id="IPR051681">
    <property type="entry name" value="Ser/Thr_Kinases-Pseudokinases"/>
</dbReference>
<dbReference type="SUPFAM" id="SSF56112">
    <property type="entry name" value="Protein kinase-like (PK-like)"/>
    <property type="match status" value="1"/>
</dbReference>